<comment type="caution">
    <text evidence="2">The sequence shown here is derived from an EMBL/GenBank/DDBJ whole genome shotgun (WGS) entry which is preliminary data.</text>
</comment>
<gene>
    <name evidence="2" type="ORF">GFD30_21170</name>
</gene>
<dbReference type="Proteomes" id="UP000477750">
    <property type="component" value="Unassembled WGS sequence"/>
</dbReference>
<keyword evidence="3" id="KW-1185">Reference proteome</keyword>
<dbReference type="InterPro" id="IPR025406">
    <property type="entry name" value="DUF4132"/>
</dbReference>
<dbReference type="Pfam" id="PF13569">
    <property type="entry name" value="DUF4132"/>
    <property type="match status" value="1"/>
</dbReference>
<evidence type="ECO:0000259" key="1">
    <source>
        <dbReference type="Pfam" id="PF13569"/>
    </source>
</evidence>
<dbReference type="RefSeq" id="WP_153027166.1">
    <property type="nucleotide sequence ID" value="NZ_WIAO01000034.1"/>
</dbReference>
<proteinExistence type="predicted"/>
<protein>
    <submittedName>
        <fullName evidence="2">DUF4132 domain-containing protein</fullName>
    </submittedName>
</protein>
<organism evidence="2 3">
    <name type="scientific">Glycomyces albidus</name>
    <dbReference type="NCBI Taxonomy" id="2656774"/>
    <lineage>
        <taxon>Bacteria</taxon>
        <taxon>Bacillati</taxon>
        <taxon>Actinomycetota</taxon>
        <taxon>Actinomycetes</taxon>
        <taxon>Glycomycetales</taxon>
        <taxon>Glycomycetaceae</taxon>
        <taxon>Glycomyces</taxon>
    </lineage>
</organism>
<evidence type="ECO:0000313" key="2">
    <source>
        <dbReference type="EMBL" id="MQM28055.1"/>
    </source>
</evidence>
<dbReference type="AlphaFoldDB" id="A0A6L5GEP7"/>
<dbReference type="EMBL" id="WIAO01000034">
    <property type="protein sequence ID" value="MQM28055.1"/>
    <property type="molecule type" value="Genomic_DNA"/>
</dbReference>
<reference evidence="2 3" key="1">
    <citation type="submission" date="2019-10" db="EMBL/GenBank/DDBJ databases">
        <title>Glycomyces albidus sp. nov., a novel actinomycete isolated from rhizosphere soil of wheat (Triticum aestivum L.).</title>
        <authorList>
            <person name="Qian L."/>
        </authorList>
    </citation>
    <scope>NUCLEOTIDE SEQUENCE [LARGE SCALE GENOMIC DNA]</scope>
    <source>
        <strain evidence="2 3">NEAU-7082</strain>
    </source>
</reference>
<evidence type="ECO:0000313" key="3">
    <source>
        <dbReference type="Proteomes" id="UP000477750"/>
    </source>
</evidence>
<accession>A0A6L5GEP7</accession>
<sequence>MTEAPHLPHEDPDPARPYLDYRGSLAIDPSPRHGFPSAKAYVPREDMLGYWRHVQGLRAEEIRAAAEAQASDPAVAAALRAYLDGEPDPLGAAAAFETAAALTRLWPVTPHYRQFDAWILEHGTEFAACAALEQAAIRIVGERSGRPLALWIADTRGESPAVQFAPARPAGDEWGHGPEATAVRTLLAAMPEAEYLRYRELFEPRGRNHRQRLVRAFMMPTERDWVEEVCAEWPDRDSWSRSAEEMLAATVSSLDQLAALGIDSLPNRSGHSSSIGSLVEAFGAASAPFLLASVPRIGREYQGKASMHEVLAGLPHDGAVEYLLRNMIIERTFPLARDAAERFPRRTLRIIARIADEADPPLRARFAHLVATEPLLGAALEVADAPVREAIGLLLRHGGASRADAPPEAGNLPEFLANPPWKRKGAKRKKTVVEVGPIGGTGLRWRDGEQEAWREAAEGYLRRTAGTGDPAEEVRTLAKYPKLHRALPPLAGVEAARLAADWFVRLRPARVSVRDWLDRHGLDAALWLAPDAIGKAGRQRKAAEAVLRDVARRFGNEAVIAAAAPYGEAACAAVAEVVAADPLELDGRKAPKVPEWAEPVLGVPVLLRGGGRLPREAVEHVVAAMAVDSLAIPYAGIDIVKEHCDPVSLGAFSWAVFEAWEINDGPSKDSWALTQLARFADAGTVERLEACVRAWPDKRLSKRALNGLDVLGAIESEDALRAVHRLSRFRGSKAVKAAATEHVALVAADLGLDAEQLADRLVPEQGPASVTAEQVKRLEKAMVDGRTWSVGEFRRHLAGHPLLWELVRRLVWQAGPVAFRLAEDRTFADVDDDAIELPDDALVRISHPVLLGDALPAWVRCFADYELLQPFDQLGRAAHTATAAETEAGRLTRFEGRKATTGPLHGLTRGHWGAVRVENWTTMLKRPVPGGAVAVAISPGFGGGPRFDAEAVQVVEGVHFPADAIDPVALAEVIADLEKVAKG</sequence>
<feature type="domain" description="DUF4132" evidence="1">
    <location>
        <begin position="769"/>
        <end position="909"/>
    </location>
</feature>
<name>A0A6L5GEP7_9ACTN</name>